<dbReference type="PANTHER" id="PTHR30011:SF16">
    <property type="entry name" value="C2H2 FINGER DOMAIN TRANSCRIPTION FACTOR (EUROFUNG)-RELATED"/>
    <property type="match status" value="1"/>
</dbReference>
<dbReference type="EMBL" id="JBHMAA010000030">
    <property type="protein sequence ID" value="MFB9951906.1"/>
    <property type="molecule type" value="Genomic_DNA"/>
</dbReference>
<dbReference type="Proteomes" id="UP001589692">
    <property type="component" value="Unassembled WGS sequence"/>
</dbReference>
<comment type="caution">
    <text evidence="7">The sequence shown here is derived from an EMBL/GenBank/DDBJ whole genome shotgun (WGS) entry which is preliminary data.</text>
</comment>
<keyword evidence="3 7" id="KW-0560">Oxidoreductase</keyword>
<reference evidence="7 8" key="1">
    <citation type="submission" date="2024-09" db="EMBL/GenBank/DDBJ databases">
        <authorList>
            <person name="Sun Q."/>
            <person name="Mori K."/>
        </authorList>
    </citation>
    <scope>NUCLEOTIDE SEQUENCE [LARGE SCALE GENOMIC DNA]</scope>
    <source>
        <strain evidence="7 8">TBRC 4938</strain>
    </source>
</reference>
<evidence type="ECO:0000256" key="4">
    <source>
        <dbReference type="ARBA" id="ARBA00023033"/>
    </source>
</evidence>
<feature type="domain" description="Luciferase-like" evidence="6">
    <location>
        <begin position="60"/>
        <end position="431"/>
    </location>
</feature>
<name>A0ABV6AMR1_9HYPH</name>
<accession>A0ABV6AMR1</accession>
<evidence type="ECO:0000313" key="8">
    <source>
        <dbReference type="Proteomes" id="UP001589692"/>
    </source>
</evidence>
<dbReference type="NCBIfam" id="TIGR03860">
    <property type="entry name" value="FMN_nitrolo"/>
    <property type="match status" value="1"/>
</dbReference>
<organism evidence="7 8">
    <name type="scientific">Rhizobium puerariae</name>
    <dbReference type="NCBI Taxonomy" id="1585791"/>
    <lineage>
        <taxon>Bacteria</taxon>
        <taxon>Pseudomonadati</taxon>
        <taxon>Pseudomonadota</taxon>
        <taxon>Alphaproteobacteria</taxon>
        <taxon>Hyphomicrobiales</taxon>
        <taxon>Rhizobiaceae</taxon>
        <taxon>Rhizobium/Agrobacterium group</taxon>
        <taxon>Rhizobium</taxon>
    </lineage>
</organism>
<dbReference type="GO" id="GO:0004497">
    <property type="term" value="F:monooxygenase activity"/>
    <property type="evidence" value="ECO:0007669"/>
    <property type="project" value="UniProtKB-KW"/>
</dbReference>
<gene>
    <name evidence="7" type="ORF">ACFFP0_23910</name>
</gene>
<dbReference type="RefSeq" id="WP_377264728.1">
    <property type="nucleotide sequence ID" value="NZ_JBHMAA010000030.1"/>
</dbReference>
<dbReference type="SUPFAM" id="SSF51679">
    <property type="entry name" value="Bacterial luciferase-like"/>
    <property type="match status" value="1"/>
</dbReference>
<dbReference type="EC" id="1.14.-.-" evidence="7"/>
<evidence type="ECO:0000259" key="6">
    <source>
        <dbReference type="Pfam" id="PF00296"/>
    </source>
</evidence>
<evidence type="ECO:0000256" key="3">
    <source>
        <dbReference type="ARBA" id="ARBA00023002"/>
    </source>
</evidence>
<keyword evidence="4 7" id="KW-0503">Monooxygenase</keyword>
<dbReference type="PIRSF" id="PIRSF000337">
    <property type="entry name" value="NTA_MOA"/>
    <property type="match status" value="1"/>
</dbReference>
<dbReference type="InterPro" id="IPR051260">
    <property type="entry name" value="Diverse_substr_monoxygenases"/>
</dbReference>
<protein>
    <submittedName>
        <fullName evidence="7">NtaA/DmoA family FMN-dependent monooxygenase</fullName>
        <ecNumber evidence="7">1.14.-.-</ecNumber>
    </submittedName>
</protein>
<evidence type="ECO:0000256" key="1">
    <source>
        <dbReference type="ARBA" id="ARBA00022630"/>
    </source>
</evidence>
<keyword evidence="2" id="KW-0288">FMN</keyword>
<proteinExistence type="inferred from homology"/>
<dbReference type="CDD" id="cd01095">
    <property type="entry name" value="Nitrilotriacetate_monoxgenase"/>
    <property type="match status" value="1"/>
</dbReference>
<dbReference type="Gene3D" id="3.20.20.30">
    <property type="entry name" value="Luciferase-like domain"/>
    <property type="match status" value="1"/>
</dbReference>
<evidence type="ECO:0000256" key="5">
    <source>
        <dbReference type="ARBA" id="ARBA00033748"/>
    </source>
</evidence>
<dbReference type="PANTHER" id="PTHR30011">
    <property type="entry name" value="ALKANESULFONATE MONOOXYGENASE-RELATED"/>
    <property type="match status" value="1"/>
</dbReference>
<comment type="similarity">
    <text evidence="5">Belongs to the NtaA/SnaA/DszA monooxygenase family.</text>
</comment>
<dbReference type="Pfam" id="PF00296">
    <property type="entry name" value="Bac_luciferase"/>
    <property type="match status" value="1"/>
</dbReference>
<dbReference type="InterPro" id="IPR036661">
    <property type="entry name" value="Luciferase-like_sf"/>
</dbReference>
<evidence type="ECO:0000313" key="7">
    <source>
        <dbReference type="EMBL" id="MFB9951906.1"/>
    </source>
</evidence>
<keyword evidence="1" id="KW-0285">Flavoprotein</keyword>
<sequence length="505" mass="55432">MARRCAIVSVLSGRSIISPHETGLCEMTNRPKRQRELHLGLMFWAGGTHPAGWRMPSSKADAAFDIEFLQYVTQLAEKAKFDFLFLGDRLATDPGLQATNPAQMSRLEPFISGASLAAATSHIGIVVTANPTYYDPFTVARLFASLDHLSKGRASWNIVTGADSIAAANFSRDSHWETDKRYDWADEFVDVVKGLWDSFEDDAFVRDPVRGTYVDPTKVHKLNHKGQNFAVEGPLNVARPVQGHPVILHAGTSERSRELGARDADVIFAGQGTIGAAKAYYADMKARAVKYGRDELDFSILPGLTPIVAPTTEEAVVIYDSLNGFLVLDKEDNNAQEVRFGGLGRNALRNLTRVSSILGVDVRGSDHEAAVPRHVAEQASPEGQALIAEATRRTRRTLEGETPLLFKDLIYTTISSGAVVVGNPGEVADFIELWFREKAADGFNIFPPYVPESVEAFVDLVVPELQKRGFYRADYSGYTFRDHLGLARPENRFAAKDAATSSKVA</sequence>
<dbReference type="InterPro" id="IPR016215">
    <property type="entry name" value="NTA_MOA"/>
</dbReference>
<dbReference type="InterPro" id="IPR011251">
    <property type="entry name" value="Luciferase-like_dom"/>
</dbReference>
<keyword evidence="8" id="KW-1185">Reference proteome</keyword>
<evidence type="ECO:0000256" key="2">
    <source>
        <dbReference type="ARBA" id="ARBA00022643"/>
    </source>
</evidence>